<dbReference type="EMBL" id="GL732558">
    <property type="protein sequence ID" value="EFX78180.1"/>
    <property type="molecule type" value="Genomic_DNA"/>
</dbReference>
<sequence length="235" mass="24051">MARTSVLCQLLLVTCCISLVVVNAMPMPSSDDSSESFRERNLESSMEAGGCPTGGCQPVGCPTGGCQPTGCPTGGCQPTGCPTGGCQPTGCPTGGCPGNEERNLEIETSQEAEQVEERVSVTSVEEIEIEIELESEDPATGCIEGSCLINPSFARRPCTSPSCTPTATAGATRPHHKKPASRRPTANPAPCTSPTCTPVAPPAPRPAPCPTCKTTTTTCTNCAPTTCTTPGCKTA</sequence>
<feature type="region of interest" description="Disordered" evidence="1">
    <location>
        <begin position="165"/>
        <end position="207"/>
    </location>
</feature>
<dbReference type="PANTHER" id="PTHR48457">
    <property type="match status" value="1"/>
</dbReference>
<evidence type="ECO:0000256" key="2">
    <source>
        <dbReference type="SAM" id="SignalP"/>
    </source>
</evidence>
<feature type="signal peptide" evidence="2">
    <location>
        <begin position="1"/>
        <end position="24"/>
    </location>
</feature>
<keyword evidence="4" id="KW-1185">Reference proteome</keyword>
<dbReference type="STRING" id="6669.E9GQW0"/>
<protein>
    <submittedName>
        <fullName evidence="3">Uncharacterized protein</fullName>
    </submittedName>
</protein>
<gene>
    <name evidence="3" type="ORF">DAPPUDRAFT_246567</name>
</gene>
<dbReference type="AlphaFoldDB" id="E9GQW0"/>
<feature type="compositionally biased region" description="Low complexity" evidence="1">
    <location>
        <begin position="184"/>
        <end position="198"/>
    </location>
</feature>
<accession>E9GQW0</accession>
<dbReference type="PANTHER" id="PTHR48457:SF1">
    <property type="match status" value="1"/>
</dbReference>
<evidence type="ECO:0000313" key="4">
    <source>
        <dbReference type="Proteomes" id="UP000000305"/>
    </source>
</evidence>
<feature type="chain" id="PRO_5003237317" evidence="2">
    <location>
        <begin position="25"/>
        <end position="235"/>
    </location>
</feature>
<reference evidence="3 4" key="1">
    <citation type="journal article" date="2011" name="Science">
        <title>The ecoresponsive genome of Daphnia pulex.</title>
        <authorList>
            <person name="Colbourne J.K."/>
            <person name="Pfrender M.E."/>
            <person name="Gilbert D."/>
            <person name="Thomas W.K."/>
            <person name="Tucker A."/>
            <person name="Oakley T.H."/>
            <person name="Tokishita S."/>
            <person name="Aerts A."/>
            <person name="Arnold G.J."/>
            <person name="Basu M.K."/>
            <person name="Bauer D.J."/>
            <person name="Caceres C.E."/>
            <person name="Carmel L."/>
            <person name="Casola C."/>
            <person name="Choi J.H."/>
            <person name="Detter J.C."/>
            <person name="Dong Q."/>
            <person name="Dusheyko S."/>
            <person name="Eads B.D."/>
            <person name="Frohlich T."/>
            <person name="Geiler-Samerotte K.A."/>
            <person name="Gerlach D."/>
            <person name="Hatcher P."/>
            <person name="Jogdeo S."/>
            <person name="Krijgsveld J."/>
            <person name="Kriventseva E.V."/>
            <person name="Kultz D."/>
            <person name="Laforsch C."/>
            <person name="Lindquist E."/>
            <person name="Lopez J."/>
            <person name="Manak J.R."/>
            <person name="Muller J."/>
            <person name="Pangilinan J."/>
            <person name="Patwardhan R.P."/>
            <person name="Pitluck S."/>
            <person name="Pritham E.J."/>
            <person name="Rechtsteiner A."/>
            <person name="Rho M."/>
            <person name="Rogozin I.B."/>
            <person name="Sakarya O."/>
            <person name="Salamov A."/>
            <person name="Schaack S."/>
            <person name="Shapiro H."/>
            <person name="Shiga Y."/>
            <person name="Skalitzky C."/>
            <person name="Smith Z."/>
            <person name="Souvorov A."/>
            <person name="Sung W."/>
            <person name="Tang Z."/>
            <person name="Tsuchiya D."/>
            <person name="Tu H."/>
            <person name="Vos H."/>
            <person name="Wang M."/>
            <person name="Wolf Y.I."/>
            <person name="Yamagata H."/>
            <person name="Yamada T."/>
            <person name="Ye Y."/>
            <person name="Shaw J.R."/>
            <person name="Andrews J."/>
            <person name="Crease T.J."/>
            <person name="Tang H."/>
            <person name="Lucas S.M."/>
            <person name="Robertson H.M."/>
            <person name="Bork P."/>
            <person name="Koonin E.V."/>
            <person name="Zdobnov E.M."/>
            <person name="Grigoriev I.V."/>
            <person name="Lynch M."/>
            <person name="Boore J.L."/>
        </authorList>
    </citation>
    <scope>NUCLEOTIDE SEQUENCE [LARGE SCALE GENOMIC DNA]</scope>
</reference>
<proteinExistence type="predicted"/>
<keyword evidence="2" id="KW-0732">Signal</keyword>
<evidence type="ECO:0000256" key="1">
    <source>
        <dbReference type="SAM" id="MobiDB-lite"/>
    </source>
</evidence>
<evidence type="ECO:0000313" key="3">
    <source>
        <dbReference type="EMBL" id="EFX78180.1"/>
    </source>
</evidence>
<dbReference type="KEGG" id="dpx:DAPPUDRAFT_246567"/>
<dbReference type="OMA" id="LARMCSP"/>
<name>E9GQW0_DAPPU</name>
<dbReference type="Proteomes" id="UP000000305">
    <property type="component" value="Unassembled WGS sequence"/>
</dbReference>
<dbReference type="InParanoid" id="E9GQW0"/>
<dbReference type="PhylomeDB" id="E9GQW0"/>
<dbReference type="HOGENOM" id="CLU_078616_0_0_1"/>
<organism evidence="3 4">
    <name type="scientific">Daphnia pulex</name>
    <name type="common">Water flea</name>
    <dbReference type="NCBI Taxonomy" id="6669"/>
    <lineage>
        <taxon>Eukaryota</taxon>
        <taxon>Metazoa</taxon>
        <taxon>Ecdysozoa</taxon>
        <taxon>Arthropoda</taxon>
        <taxon>Crustacea</taxon>
        <taxon>Branchiopoda</taxon>
        <taxon>Diplostraca</taxon>
        <taxon>Cladocera</taxon>
        <taxon>Anomopoda</taxon>
        <taxon>Daphniidae</taxon>
        <taxon>Daphnia</taxon>
    </lineage>
</organism>